<dbReference type="EMBL" id="CP068046">
    <property type="protein sequence ID" value="QQR41267.1"/>
    <property type="molecule type" value="Genomic_DNA"/>
</dbReference>
<gene>
    <name evidence="2" type="ORF">JI748_15425</name>
</gene>
<dbReference type="PANTHER" id="PTHR35335">
    <property type="entry name" value="UPF0716 PROTEIN FXSA"/>
    <property type="match status" value="1"/>
</dbReference>
<keyword evidence="1" id="KW-0472">Membrane</keyword>
<keyword evidence="3" id="KW-1185">Reference proteome</keyword>
<dbReference type="InterPro" id="IPR007313">
    <property type="entry name" value="FxsA"/>
</dbReference>
<protein>
    <submittedName>
        <fullName evidence="2">FxsA family protein</fullName>
    </submittedName>
</protein>
<feature type="transmembrane region" description="Helical" evidence="1">
    <location>
        <begin position="26"/>
        <end position="46"/>
    </location>
</feature>
<proteinExistence type="predicted"/>
<keyword evidence="1" id="KW-0812">Transmembrane</keyword>
<evidence type="ECO:0000313" key="3">
    <source>
        <dbReference type="Proteomes" id="UP000595857"/>
    </source>
</evidence>
<dbReference type="Pfam" id="PF04186">
    <property type="entry name" value="FxsA"/>
    <property type="match status" value="1"/>
</dbReference>
<accession>A0ABX7CC42</accession>
<feature type="transmembrane region" description="Helical" evidence="1">
    <location>
        <begin position="76"/>
        <end position="100"/>
    </location>
</feature>
<evidence type="ECO:0000313" key="2">
    <source>
        <dbReference type="EMBL" id="QQR41267.1"/>
    </source>
</evidence>
<dbReference type="PANTHER" id="PTHR35335:SF1">
    <property type="entry name" value="UPF0716 PROTEIN FXSA"/>
    <property type="match status" value="1"/>
</dbReference>
<keyword evidence="1" id="KW-1133">Transmembrane helix</keyword>
<organism evidence="2 3">
    <name type="scientific">Devosia rhizoryzae</name>
    <dbReference type="NCBI Taxonomy" id="2774137"/>
    <lineage>
        <taxon>Bacteria</taxon>
        <taxon>Pseudomonadati</taxon>
        <taxon>Pseudomonadota</taxon>
        <taxon>Alphaproteobacteria</taxon>
        <taxon>Hyphomicrobiales</taxon>
        <taxon>Devosiaceae</taxon>
        <taxon>Devosia</taxon>
    </lineage>
</organism>
<name>A0ABX7CC42_9HYPH</name>
<evidence type="ECO:0000256" key="1">
    <source>
        <dbReference type="SAM" id="Phobius"/>
    </source>
</evidence>
<sequence length="151" mass="16346">MRLLPLGFLLLPLVEIAVFIIVGRAIGLFPTLALVIGAALLGVVLLRQQGLGVLSRMRSNLGAGTLPGREIFDAMLIGLAALFLVLPGFLSDIVALLLLVPGVRGWIFSSLARRVTVVDTGAYRRYSAEDGRLQRPTTIDLDNDDWRDGRP</sequence>
<dbReference type="Proteomes" id="UP000595857">
    <property type="component" value="Chromosome"/>
</dbReference>
<reference evidence="2 3" key="1">
    <citation type="submission" date="2021-01" db="EMBL/GenBank/DDBJ databases">
        <title>Genome seq and assembly of Devosia sp. LEGU1.</title>
        <authorList>
            <person name="Chhetri G."/>
        </authorList>
    </citation>
    <scope>NUCLEOTIDE SEQUENCE [LARGE SCALE GENOMIC DNA]</scope>
    <source>
        <strain evidence="2 3">LEGU1</strain>
    </source>
</reference>
<dbReference type="NCBIfam" id="NF008528">
    <property type="entry name" value="PRK11463.1-2"/>
    <property type="match status" value="1"/>
</dbReference>